<gene>
    <name evidence="1" type="ORF">SISSUDRAFT_405373</name>
</gene>
<dbReference type="Gene3D" id="6.10.140.2220">
    <property type="match status" value="1"/>
</dbReference>
<protein>
    <recommendedName>
        <fullName evidence="3">MYND-type domain-containing protein</fullName>
    </recommendedName>
</protein>
<dbReference type="SUPFAM" id="SSF144232">
    <property type="entry name" value="HIT/MYND zinc finger-like"/>
    <property type="match status" value="1"/>
</dbReference>
<organism evidence="1 2">
    <name type="scientific">Sistotremastrum suecicum HHB10207 ss-3</name>
    <dbReference type="NCBI Taxonomy" id="1314776"/>
    <lineage>
        <taxon>Eukaryota</taxon>
        <taxon>Fungi</taxon>
        <taxon>Dikarya</taxon>
        <taxon>Basidiomycota</taxon>
        <taxon>Agaricomycotina</taxon>
        <taxon>Agaricomycetes</taxon>
        <taxon>Sistotremastrales</taxon>
        <taxon>Sistotremastraceae</taxon>
        <taxon>Sistotremastrum</taxon>
    </lineage>
</organism>
<name>A0A165YRA4_9AGAM</name>
<keyword evidence="2" id="KW-1185">Reference proteome</keyword>
<sequence>MQSSHHQEMRNAVVDYLQHRKRAAIRWSAIILAVRRVEPSATEGRKLRARQASDSGLLLDKSREDDFLTLNENPKATQILRCTWCGRSSVALKKCSRCEKVGYCNKTWLVPSFH</sequence>
<reference evidence="1 2" key="1">
    <citation type="journal article" date="2016" name="Mol. Biol. Evol.">
        <title>Comparative Genomics of Early-Diverging Mushroom-Forming Fungi Provides Insights into the Origins of Lignocellulose Decay Capabilities.</title>
        <authorList>
            <person name="Nagy L.G."/>
            <person name="Riley R."/>
            <person name="Tritt A."/>
            <person name="Adam C."/>
            <person name="Daum C."/>
            <person name="Floudas D."/>
            <person name="Sun H."/>
            <person name="Yadav J.S."/>
            <person name="Pangilinan J."/>
            <person name="Larsson K.H."/>
            <person name="Matsuura K."/>
            <person name="Barry K."/>
            <person name="Labutti K."/>
            <person name="Kuo R."/>
            <person name="Ohm R.A."/>
            <person name="Bhattacharya S.S."/>
            <person name="Shirouzu T."/>
            <person name="Yoshinaga Y."/>
            <person name="Martin F.M."/>
            <person name="Grigoriev I.V."/>
            <person name="Hibbett D.S."/>
        </authorList>
    </citation>
    <scope>NUCLEOTIDE SEQUENCE [LARGE SCALE GENOMIC DNA]</scope>
    <source>
        <strain evidence="1 2">HHB10207 ss-3</strain>
    </source>
</reference>
<proteinExistence type="predicted"/>
<evidence type="ECO:0008006" key="3">
    <source>
        <dbReference type="Google" id="ProtNLM"/>
    </source>
</evidence>
<dbReference type="EMBL" id="KV428235">
    <property type="protein sequence ID" value="KZT33519.1"/>
    <property type="molecule type" value="Genomic_DNA"/>
</dbReference>
<dbReference type="OrthoDB" id="432970at2759"/>
<evidence type="ECO:0000313" key="2">
    <source>
        <dbReference type="Proteomes" id="UP000076798"/>
    </source>
</evidence>
<accession>A0A165YRA4</accession>
<dbReference type="Proteomes" id="UP000076798">
    <property type="component" value="Unassembled WGS sequence"/>
</dbReference>
<dbReference type="AlphaFoldDB" id="A0A165YRA4"/>
<evidence type="ECO:0000313" key="1">
    <source>
        <dbReference type="EMBL" id="KZT33519.1"/>
    </source>
</evidence>